<comment type="caution">
    <text evidence="1">The sequence shown here is derived from an EMBL/GenBank/DDBJ whole genome shotgun (WGS) entry which is preliminary data.</text>
</comment>
<evidence type="ECO:0000313" key="2">
    <source>
        <dbReference type="Proteomes" id="UP000221860"/>
    </source>
</evidence>
<name>A0A2G1MH03_9RHOB</name>
<protein>
    <submittedName>
        <fullName evidence="1">Uncharacterized protein</fullName>
    </submittedName>
</protein>
<accession>A0A2G1MH03</accession>
<reference evidence="1 2" key="1">
    <citation type="submission" date="2017-08" db="EMBL/GenBank/DDBJ databases">
        <title>Draft Genome Sequence of Loktanella cinnabarina Strain XM1, Isolated from Coastal Surface Water.</title>
        <authorList>
            <person name="Ma R."/>
            <person name="Wang J."/>
            <person name="Wang Q."/>
            <person name="Ma Z."/>
            <person name="Li J."/>
            <person name="Chen L."/>
        </authorList>
    </citation>
    <scope>NUCLEOTIDE SEQUENCE [LARGE SCALE GENOMIC DNA]</scope>
    <source>
        <strain evidence="1 2">XM1</strain>
    </source>
</reference>
<proteinExistence type="predicted"/>
<dbReference type="Proteomes" id="UP000221860">
    <property type="component" value="Unassembled WGS sequence"/>
</dbReference>
<sequence>MMAEPCPCTPCLCFNEVDRLENGIELALETLQSGRTDEAKAMLADLVDGTDPEVAAIWEAQRQMLILQWLSIYGPRQPFLEWAHTRRGAA</sequence>
<evidence type="ECO:0000313" key="1">
    <source>
        <dbReference type="EMBL" id="PHP28026.1"/>
    </source>
</evidence>
<dbReference type="AlphaFoldDB" id="A0A2G1MH03"/>
<dbReference type="EMBL" id="NQWH01000010">
    <property type="protein sequence ID" value="PHP28026.1"/>
    <property type="molecule type" value="Genomic_DNA"/>
</dbReference>
<keyword evidence="2" id="KW-1185">Reference proteome</keyword>
<dbReference type="OrthoDB" id="7052525at2"/>
<gene>
    <name evidence="1" type="ORF">CJ301_08560</name>
</gene>
<organism evidence="1 2">
    <name type="scientific">Limimaricola cinnabarinus</name>
    <dbReference type="NCBI Taxonomy" id="1125964"/>
    <lineage>
        <taxon>Bacteria</taxon>
        <taxon>Pseudomonadati</taxon>
        <taxon>Pseudomonadota</taxon>
        <taxon>Alphaproteobacteria</taxon>
        <taxon>Rhodobacterales</taxon>
        <taxon>Paracoccaceae</taxon>
        <taxon>Limimaricola</taxon>
    </lineage>
</organism>